<feature type="domain" description="Sulfotransferase" evidence="3">
    <location>
        <begin position="10"/>
        <end position="215"/>
    </location>
</feature>
<dbReference type="RefSeq" id="WP_175497212.1">
    <property type="nucleotide sequence ID" value="NZ_FOUR01000002.1"/>
</dbReference>
<reference evidence="5" key="1">
    <citation type="submission" date="2016-10" db="EMBL/GenBank/DDBJ databases">
        <authorList>
            <person name="Varghese N."/>
            <person name="Submissions S."/>
        </authorList>
    </citation>
    <scope>NUCLEOTIDE SEQUENCE [LARGE SCALE GENOMIC DNA]</scope>
    <source>
        <strain evidence="5">CGMCC 1.6775</strain>
    </source>
</reference>
<dbReference type="GO" id="GO:0008146">
    <property type="term" value="F:sulfotransferase activity"/>
    <property type="evidence" value="ECO:0007669"/>
    <property type="project" value="InterPro"/>
</dbReference>
<keyword evidence="1 4" id="KW-0808">Transferase</keyword>
<dbReference type="InterPro" id="IPR037359">
    <property type="entry name" value="NST/OST"/>
</dbReference>
<evidence type="ECO:0000259" key="3">
    <source>
        <dbReference type="Pfam" id="PF00685"/>
    </source>
</evidence>
<name>A0A1I4U245_9GAMM</name>
<keyword evidence="2" id="KW-0325">Glycoprotein</keyword>
<evidence type="ECO:0000313" key="5">
    <source>
        <dbReference type="Proteomes" id="UP000199339"/>
    </source>
</evidence>
<dbReference type="EMBL" id="FOUR01000002">
    <property type="protein sequence ID" value="SFM82783.1"/>
    <property type="molecule type" value="Genomic_DNA"/>
</dbReference>
<dbReference type="SUPFAM" id="SSF52540">
    <property type="entry name" value="P-loop containing nucleoside triphosphate hydrolases"/>
    <property type="match status" value="1"/>
</dbReference>
<evidence type="ECO:0000256" key="2">
    <source>
        <dbReference type="ARBA" id="ARBA00023180"/>
    </source>
</evidence>
<evidence type="ECO:0000256" key="1">
    <source>
        <dbReference type="ARBA" id="ARBA00022679"/>
    </source>
</evidence>
<keyword evidence="5" id="KW-1185">Reference proteome</keyword>
<evidence type="ECO:0000313" key="4">
    <source>
        <dbReference type="EMBL" id="SFM82783.1"/>
    </source>
</evidence>
<proteinExistence type="predicted"/>
<accession>A0A1I4U245</accession>
<dbReference type="Gene3D" id="3.40.50.300">
    <property type="entry name" value="P-loop containing nucleotide triphosphate hydrolases"/>
    <property type="match status" value="1"/>
</dbReference>
<dbReference type="PANTHER" id="PTHR10605:SF56">
    <property type="entry name" value="BIFUNCTIONAL HEPARAN SULFATE N-DEACETYLASE_N-SULFOTRANSFERASE"/>
    <property type="match status" value="1"/>
</dbReference>
<dbReference type="PANTHER" id="PTHR10605">
    <property type="entry name" value="HEPARAN SULFATE SULFOTRANSFERASE"/>
    <property type="match status" value="1"/>
</dbReference>
<sequence>MMSDVTKIPNFLIVGAAKSGTSSLHSYLSKHPDIFMPEKRKELYFWHVATNTNRSIIDHAGEDNIPTRLDEYLQYFEDARKDQITGEACPSYLYFHDHVLKNLKQHHANWKDVKVIIILREPVSRIISQYRFVCKKRLDPEFLSFSDALEAEADRVRRNELLPDLFYTDVSKYVEQVEFYLKYFNNVHVCLYDDLKEDPRVLLDNLCDFLGVDSKKLPEFDFEVVNASIGAKKLKHPLMVQKARSAGRLLLGWLPERFKVFLRKKVEGALSEPVIIPEDEVGRLREVFQEEIKKLETTLDKDLSFWVLPKK</sequence>
<dbReference type="Pfam" id="PF00685">
    <property type="entry name" value="Sulfotransfer_1"/>
    <property type="match status" value="1"/>
</dbReference>
<dbReference type="Proteomes" id="UP000199339">
    <property type="component" value="Unassembled WGS sequence"/>
</dbReference>
<organism evidence="4 5">
    <name type="scientific">Marinobacter pelagius</name>
    <dbReference type="NCBI Taxonomy" id="379482"/>
    <lineage>
        <taxon>Bacteria</taxon>
        <taxon>Pseudomonadati</taxon>
        <taxon>Pseudomonadota</taxon>
        <taxon>Gammaproteobacteria</taxon>
        <taxon>Pseudomonadales</taxon>
        <taxon>Marinobacteraceae</taxon>
        <taxon>Marinobacter</taxon>
    </lineage>
</organism>
<dbReference type="InterPro" id="IPR027417">
    <property type="entry name" value="P-loop_NTPase"/>
</dbReference>
<dbReference type="AlphaFoldDB" id="A0A1I4U245"/>
<dbReference type="InterPro" id="IPR000863">
    <property type="entry name" value="Sulfotransferase_dom"/>
</dbReference>
<protein>
    <submittedName>
        <fullName evidence="4">Sulfotransferase domain-containing protein</fullName>
    </submittedName>
</protein>
<gene>
    <name evidence="4" type="ORF">SAMN04487961_1397</name>
</gene>